<name>A0A8A3PH36_9HELO</name>
<proteinExistence type="predicted"/>
<gene>
    <name evidence="1" type="ORF">DSL72_006211</name>
</gene>
<dbReference type="EMBL" id="CP063408">
    <property type="protein sequence ID" value="QSZ34617.1"/>
    <property type="molecule type" value="Genomic_DNA"/>
</dbReference>
<keyword evidence="2" id="KW-1185">Reference proteome</keyword>
<evidence type="ECO:0000313" key="1">
    <source>
        <dbReference type="EMBL" id="QSZ34617.1"/>
    </source>
</evidence>
<evidence type="ECO:0000313" key="2">
    <source>
        <dbReference type="Proteomes" id="UP000672032"/>
    </source>
</evidence>
<dbReference type="Proteomes" id="UP000672032">
    <property type="component" value="Chromosome 4"/>
</dbReference>
<sequence>MTERFLVGMNRRFPRKVWKRNRTANLQKY</sequence>
<protein>
    <submittedName>
        <fullName evidence="1">Uncharacterized protein</fullName>
    </submittedName>
</protein>
<organism evidence="1 2">
    <name type="scientific">Monilinia vaccinii-corymbosi</name>
    <dbReference type="NCBI Taxonomy" id="61207"/>
    <lineage>
        <taxon>Eukaryota</taxon>
        <taxon>Fungi</taxon>
        <taxon>Dikarya</taxon>
        <taxon>Ascomycota</taxon>
        <taxon>Pezizomycotina</taxon>
        <taxon>Leotiomycetes</taxon>
        <taxon>Helotiales</taxon>
        <taxon>Sclerotiniaceae</taxon>
        <taxon>Monilinia</taxon>
    </lineage>
</organism>
<reference evidence="1" key="1">
    <citation type="submission" date="2020-10" db="EMBL/GenBank/DDBJ databases">
        <title>Genome Sequence of Monilinia vaccinii-corymbosi Sheds Light on Mummy Berry Disease Infection of Blueberry and Mating Type.</title>
        <authorList>
            <person name="Yow A.G."/>
            <person name="Zhang Y."/>
            <person name="Bansal K."/>
            <person name="Eacker S.M."/>
            <person name="Sullivan S."/>
            <person name="Liachko I."/>
            <person name="Cubeta M.A."/>
            <person name="Rollins J.A."/>
            <person name="Ashrafi H."/>
        </authorList>
    </citation>
    <scope>NUCLEOTIDE SEQUENCE</scope>
    <source>
        <strain evidence="1">RL-1</strain>
    </source>
</reference>
<accession>A0A8A3PH36</accession>
<dbReference type="AlphaFoldDB" id="A0A8A3PH36"/>